<keyword evidence="2" id="KW-1185">Reference proteome</keyword>
<name>A0ABU2WN56_9GAMM</name>
<protein>
    <recommendedName>
        <fullName evidence="3">L-sorbosone dehydrogenase</fullName>
    </recommendedName>
</protein>
<comment type="caution">
    <text evidence="1">The sequence shown here is derived from an EMBL/GenBank/DDBJ whole genome shotgun (WGS) entry which is preliminary data.</text>
</comment>
<organism evidence="1 2">
    <name type="scientific">Banduia mediterranea</name>
    <dbReference type="NCBI Taxonomy" id="3075609"/>
    <lineage>
        <taxon>Bacteria</taxon>
        <taxon>Pseudomonadati</taxon>
        <taxon>Pseudomonadota</taxon>
        <taxon>Gammaproteobacteria</taxon>
        <taxon>Nevskiales</taxon>
        <taxon>Algiphilaceae</taxon>
        <taxon>Banduia</taxon>
    </lineage>
</organism>
<reference evidence="1 2" key="1">
    <citation type="submission" date="2023-09" db="EMBL/GenBank/DDBJ databases">
        <authorList>
            <person name="Rey-Velasco X."/>
        </authorList>
    </citation>
    <scope>NUCLEOTIDE SEQUENCE [LARGE SCALE GENOMIC DNA]</scope>
    <source>
        <strain evidence="1 2">W345</strain>
    </source>
</reference>
<gene>
    <name evidence="1" type="ORF">RM530_18200</name>
</gene>
<evidence type="ECO:0000313" key="1">
    <source>
        <dbReference type="EMBL" id="MDT0499277.1"/>
    </source>
</evidence>
<accession>A0ABU2WN56</accession>
<proteinExistence type="predicted"/>
<evidence type="ECO:0008006" key="3">
    <source>
        <dbReference type="Google" id="ProtNLM"/>
    </source>
</evidence>
<evidence type="ECO:0000313" key="2">
    <source>
        <dbReference type="Proteomes" id="UP001254608"/>
    </source>
</evidence>
<dbReference type="EMBL" id="JAVRIC010000047">
    <property type="protein sequence ID" value="MDT0499277.1"/>
    <property type="molecule type" value="Genomic_DNA"/>
</dbReference>
<sequence>MIFVPFEGARPAGKPVDILSGFVNDDGEAQGRPVGVALDRQDALLVADDVGNMIWRVTPSGG</sequence>
<dbReference type="SUPFAM" id="SSF63829">
    <property type="entry name" value="Calcium-dependent phosphotriesterase"/>
    <property type="match status" value="1"/>
</dbReference>
<dbReference type="Proteomes" id="UP001254608">
    <property type="component" value="Unassembled WGS sequence"/>
</dbReference>